<dbReference type="RefSeq" id="WP_083726666.1">
    <property type="nucleotide sequence ID" value="NZ_FOUD01000017.1"/>
</dbReference>
<feature type="signal peptide" evidence="2">
    <location>
        <begin position="1"/>
        <end position="22"/>
    </location>
</feature>
<feature type="region of interest" description="Disordered" evidence="1">
    <location>
        <begin position="74"/>
        <end position="114"/>
    </location>
</feature>
<feature type="compositionally biased region" description="Basic and acidic residues" evidence="1">
    <location>
        <begin position="82"/>
        <end position="102"/>
    </location>
</feature>
<dbReference type="Pfam" id="PF07813">
    <property type="entry name" value="LTXXQ"/>
    <property type="match status" value="1"/>
</dbReference>
<evidence type="ECO:0000313" key="3">
    <source>
        <dbReference type="EMBL" id="ONM44277.1"/>
    </source>
</evidence>
<dbReference type="Gene3D" id="1.20.120.1490">
    <property type="match status" value="1"/>
</dbReference>
<name>A0A1S8DIQ8_9GAMM</name>
<dbReference type="GO" id="GO:0042597">
    <property type="term" value="C:periplasmic space"/>
    <property type="evidence" value="ECO:0007669"/>
    <property type="project" value="InterPro"/>
</dbReference>
<keyword evidence="2" id="KW-0732">Signal</keyword>
<dbReference type="STRING" id="254161.SAMN05216256_11776"/>
<reference evidence="3 4" key="1">
    <citation type="submission" date="2017-01" db="EMBL/GenBank/DDBJ databases">
        <title>Draft genome sequence of Pseudomonas pachastrellae type strain CCUG 46540T from a deep sea.</title>
        <authorList>
            <person name="Gomila M."/>
            <person name="Mulet M."/>
            <person name="Lalucat J."/>
            <person name="Garcia-Valdes E."/>
        </authorList>
    </citation>
    <scope>NUCLEOTIDE SEQUENCE [LARGE SCALE GENOMIC DNA]</scope>
    <source>
        <strain evidence="3 4">CCUG 46540</strain>
    </source>
</reference>
<dbReference type="EMBL" id="MUBC01000015">
    <property type="protein sequence ID" value="ONM44277.1"/>
    <property type="molecule type" value="Genomic_DNA"/>
</dbReference>
<proteinExistence type="predicted"/>
<organism evidence="3 4">
    <name type="scientific">Halopseudomonas pachastrellae</name>
    <dbReference type="NCBI Taxonomy" id="254161"/>
    <lineage>
        <taxon>Bacteria</taxon>
        <taxon>Pseudomonadati</taxon>
        <taxon>Pseudomonadota</taxon>
        <taxon>Gammaproteobacteria</taxon>
        <taxon>Pseudomonadales</taxon>
        <taxon>Pseudomonadaceae</taxon>
        <taxon>Halopseudomonas</taxon>
    </lineage>
</organism>
<feature type="chain" id="PRO_5010587119" evidence="2">
    <location>
        <begin position="23"/>
        <end position="114"/>
    </location>
</feature>
<dbReference type="InterPro" id="IPR012899">
    <property type="entry name" value="LTXXQ"/>
</dbReference>
<accession>A0A1S8DIQ8</accession>
<protein>
    <submittedName>
        <fullName evidence="3">Uncharacterized protein</fullName>
    </submittedName>
</protein>
<comment type="caution">
    <text evidence="3">The sequence shown here is derived from an EMBL/GenBank/DDBJ whole genome shotgun (WGS) entry which is preliminary data.</text>
</comment>
<dbReference type="Proteomes" id="UP000242847">
    <property type="component" value="Unassembled WGS sequence"/>
</dbReference>
<keyword evidence="4" id="KW-1185">Reference proteome</keyword>
<gene>
    <name evidence="3" type="ORF">BXT89_08515</name>
</gene>
<dbReference type="AlphaFoldDB" id="A0A1S8DIQ8"/>
<evidence type="ECO:0000256" key="2">
    <source>
        <dbReference type="SAM" id="SignalP"/>
    </source>
</evidence>
<evidence type="ECO:0000256" key="1">
    <source>
        <dbReference type="SAM" id="MobiDB-lite"/>
    </source>
</evidence>
<sequence length="114" mass="13480">MKKTLLATTLLLTTGLSGILMAAPGNDAPPRERGFERMAEELQLTDEQKTQLQQIREEESEKFKTLREESKARFDAVLTAEQRQKMEEMHEQRRERMEERREHREHRAPRGDCE</sequence>
<evidence type="ECO:0000313" key="4">
    <source>
        <dbReference type="Proteomes" id="UP000242847"/>
    </source>
</evidence>
<dbReference type="OrthoDB" id="6996145at2"/>